<evidence type="ECO:0000256" key="6">
    <source>
        <dbReference type="ARBA" id="ARBA00023002"/>
    </source>
</evidence>
<keyword evidence="6" id="KW-0560">Oxidoreductase</keyword>
<proteinExistence type="inferred from homology"/>
<name>A0A9X4RW40_9FLAO</name>
<dbReference type="PANTHER" id="PTHR43821">
    <property type="entry name" value="NAD(P)H NITROREDUCTASE YDJA-RELATED"/>
    <property type="match status" value="1"/>
</dbReference>
<evidence type="ECO:0000256" key="1">
    <source>
        <dbReference type="ARBA" id="ARBA00001917"/>
    </source>
</evidence>
<feature type="domain" description="Nitroreductase" evidence="8">
    <location>
        <begin position="8"/>
        <end position="165"/>
    </location>
</feature>
<evidence type="ECO:0000313" key="10">
    <source>
        <dbReference type="Proteomes" id="UP001152599"/>
    </source>
</evidence>
<comment type="similarity">
    <text evidence="2">Belongs to the nitroreductase family.</text>
</comment>
<keyword evidence="4" id="KW-0288">FMN</keyword>
<evidence type="ECO:0000259" key="8">
    <source>
        <dbReference type="Pfam" id="PF00881"/>
    </source>
</evidence>
<evidence type="ECO:0000256" key="4">
    <source>
        <dbReference type="ARBA" id="ARBA00022643"/>
    </source>
</evidence>
<keyword evidence="3" id="KW-0285">Flavoprotein</keyword>
<dbReference type="GO" id="GO:0016491">
    <property type="term" value="F:oxidoreductase activity"/>
    <property type="evidence" value="ECO:0007669"/>
    <property type="project" value="UniProtKB-KW"/>
</dbReference>
<comment type="caution">
    <text evidence="9">The sequence shown here is derived from an EMBL/GenBank/DDBJ whole genome shotgun (WGS) entry which is preliminary data.</text>
</comment>
<dbReference type="Gene3D" id="3.40.109.10">
    <property type="entry name" value="NADH Oxidase"/>
    <property type="match status" value="1"/>
</dbReference>
<keyword evidence="5" id="KW-0521">NADP</keyword>
<dbReference type="InterPro" id="IPR052530">
    <property type="entry name" value="NAD(P)H_nitroreductase"/>
</dbReference>
<dbReference type="InterPro" id="IPR000415">
    <property type="entry name" value="Nitroreductase-like"/>
</dbReference>
<evidence type="ECO:0000313" key="9">
    <source>
        <dbReference type="EMBL" id="MDG4945432.1"/>
    </source>
</evidence>
<dbReference type="Pfam" id="PF00881">
    <property type="entry name" value="Nitroreductase"/>
    <property type="match status" value="1"/>
</dbReference>
<evidence type="ECO:0000256" key="3">
    <source>
        <dbReference type="ARBA" id="ARBA00022630"/>
    </source>
</evidence>
<dbReference type="RefSeq" id="WP_304420048.1">
    <property type="nucleotide sequence ID" value="NZ_JANCMU010000001.1"/>
</dbReference>
<evidence type="ECO:0000256" key="2">
    <source>
        <dbReference type="ARBA" id="ARBA00007118"/>
    </source>
</evidence>
<accession>A0A9X4RW40</accession>
<dbReference type="SUPFAM" id="SSF55469">
    <property type="entry name" value="FMN-dependent nitroreductase-like"/>
    <property type="match status" value="1"/>
</dbReference>
<gene>
    <name evidence="9" type="ORF">NMK71_03315</name>
</gene>
<evidence type="ECO:0000256" key="5">
    <source>
        <dbReference type="ARBA" id="ARBA00022857"/>
    </source>
</evidence>
<comment type="cofactor">
    <cofactor evidence="1">
        <name>FMN</name>
        <dbReference type="ChEBI" id="CHEBI:58210"/>
    </cofactor>
</comment>
<dbReference type="AlphaFoldDB" id="A0A9X4RW40"/>
<dbReference type="EMBL" id="JANCMU010000001">
    <property type="protein sequence ID" value="MDG4945432.1"/>
    <property type="molecule type" value="Genomic_DNA"/>
</dbReference>
<dbReference type="CDD" id="cd02135">
    <property type="entry name" value="YdjA-like"/>
    <property type="match status" value="1"/>
</dbReference>
<dbReference type="Proteomes" id="UP001152599">
    <property type="component" value="Unassembled WGS sequence"/>
</dbReference>
<dbReference type="InterPro" id="IPR029479">
    <property type="entry name" value="Nitroreductase"/>
</dbReference>
<organism evidence="9 10">
    <name type="scientific">Profundicola chukchiensis</name>
    <dbReference type="NCBI Taxonomy" id="2961959"/>
    <lineage>
        <taxon>Bacteria</taxon>
        <taxon>Pseudomonadati</taxon>
        <taxon>Bacteroidota</taxon>
        <taxon>Flavobacteriia</taxon>
        <taxon>Flavobacteriales</taxon>
        <taxon>Weeksellaceae</taxon>
        <taxon>Profundicola</taxon>
    </lineage>
</organism>
<protein>
    <submittedName>
        <fullName evidence="9">Nitroreductase</fullName>
    </submittedName>
</protein>
<dbReference type="PANTHER" id="PTHR43821:SF1">
    <property type="entry name" value="NAD(P)H NITROREDUCTASE YDJA-RELATED"/>
    <property type="match status" value="1"/>
</dbReference>
<keyword evidence="10" id="KW-1185">Reference proteome</keyword>
<evidence type="ECO:0000256" key="7">
    <source>
        <dbReference type="ARBA" id="ARBA00023027"/>
    </source>
</evidence>
<dbReference type="InterPro" id="IPR026021">
    <property type="entry name" value="YdjA-like"/>
</dbReference>
<reference evidence="9" key="1">
    <citation type="submission" date="2022-07" db="EMBL/GenBank/DDBJ databases">
        <title>Description and genome-wide analysis of Profundicola chukchiensis gen. nov., sp. nov., marine bacteria isolated from bottom sediments of the Chukchi Sea.</title>
        <authorList>
            <person name="Romanenko L."/>
            <person name="Otstavnykh N."/>
            <person name="Kurilenko V."/>
            <person name="Eremeev V."/>
            <person name="Velansky P."/>
            <person name="Mikhailov V."/>
            <person name="Isaeva M."/>
        </authorList>
    </citation>
    <scope>NUCLEOTIDE SEQUENCE</scope>
    <source>
        <strain evidence="9">KMM 9713</strain>
    </source>
</reference>
<sequence>MNSLDNIIKSRKSTYPKDYNQEEITQEELEALLSVTAFAPNHKKTRPWRFHVFTGEAKNALGEKLASVYKETTDPEKFLENKMKSIQEKVDQSQVMICIVHHISQSVPEWEEHAAIAMSVQNLWLKATELGMGGYWSTPGLVRHLDDYLSLEENENCLGLFYLGKTDQEFPVKDNDWKEFVVFRD</sequence>
<keyword evidence="7" id="KW-0520">NAD</keyword>